<dbReference type="Gene3D" id="1.20.58.120">
    <property type="entry name" value="BAG domain"/>
    <property type="match status" value="1"/>
</dbReference>
<dbReference type="EMBL" id="LFYR01000167">
    <property type="protein sequence ID" value="KMZ75490.1"/>
    <property type="molecule type" value="Genomic_DNA"/>
</dbReference>
<dbReference type="STRING" id="29655.A0A0K9Q4V0"/>
<dbReference type="Gene3D" id="3.10.20.90">
    <property type="entry name" value="Phosphatidylinositol 3-kinase Catalytic Subunit, Chain A, domain 1"/>
    <property type="match status" value="1"/>
</dbReference>
<dbReference type="SUPFAM" id="SSF63491">
    <property type="entry name" value="BAG domain"/>
    <property type="match status" value="1"/>
</dbReference>
<proteinExistence type="predicted"/>
<gene>
    <name evidence="4" type="ORF">ZOSMA_114G00870</name>
</gene>
<comment type="caution">
    <text evidence="4">The sequence shown here is derived from an EMBL/GenBank/DDBJ whole genome shotgun (WGS) entry which is preliminary data.</text>
</comment>
<dbReference type="PANTHER" id="PTHR12329:SF16">
    <property type="entry name" value="BAG FAMILY MOLECULAR CHAPERONE REGULATOR 1"/>
    <property type="match status" value="1"/>
</dbReference>
<dbReference type="PROSITE" id="PS51035">
    <property type="entry name" value="BAG"/>
    <property type="match status" value="1"/>
</dbReference>
<dbReference type="AlphaFoldDB" id="A0A0K9Q4V0"/>
<keyword evidence="1" id="KW-0143">Chaperone</keyword>
<dbReference type="InterPro" id="IPR029071">
    <property type="entry name" value="Ubiquitin-like_domsf"/>
</dbReference>
<dbReference type="OMA" id="ECLHMAG"/>
<dbReference type="Pfam" id="PF00240">
    <property type="entry name" value="ubiquitin"/>
    <property type="match status" value="1"/>
</dbReference>
<evidence type="ECO:0000256" key="1">
    <source>
        <dbReference type="ARBA" id="ARBA00023186"/>
    </source>
</evidence>
<keyword evidence="5" id="KW-1185">Reference proteome</keyword>
<dbReference type="GO" id="GO:0050821">
    <property type="term" value="P:protein stabilization"/>
    <property type="evidence" value="ECO:0000318"/>
    <property type="project" value="GO_Central"/>
</dbReference>
<name>A0A0K9Q4V0_ZOSMR</name>
<sequence length="266" mass="29852">MFLLVSIQQNFQICGDSFDLCFGSNLRRAIRSMFRLKRSSTDRVEVKENTSSSDGGVAVDWEVRPGGLLVQKREEVSSPFGSLIKVRVSFGSSQHEVTVPAHSTVGDLKSALIPKTGLQPQEQRVLFRGKEKEDQEYLHMVGVKHTSKVILFEDPACKERKLEELMKNKNKGISDSKAYEAVSAVREQVNRLCGKISALESHICCGTEVVADREFAVLSELLMMQLLKLDTIEAEGQDKLQRKTEVCRIQSLFDTIDSLKMKNSKP</sequence>
<dbReference type="SMART" id="SM00213">
    <property type="entry name" value="UBQ"/>
    <property type="match status" value="1"/>
</dbReference>
<dbReference type="OrthoDB" id="417450at2759"/>
<feature type="domain" description="BAG" evidence="3">
    <location>
        <begin position="212"/>
        <end position="260"/>
    </location>
</feature>
<feature type="domain" description="Ubiquitin-like" evidence="2">
    <location>
        <begin position="84"/>
        <end position="151"/>
    </location>
</feature>
<protein>
    <submittedName>
        <fullName evidence="4">BAG family molecular chaperone regulator 4</fullName>
    </submittedName>
</protein>
<dbReference type="GO" id="GO:0000774">
    <property type="term" value="F:adenyl-nucleotide exchange factor activity"/>
    <property type="evidence" value="ECO:0000318"/>
    <property type="project" value="GO_Central"/>
</dbReference>
<evidence type="ECO:0000259" key="3">
    <source>
        <dbReference type="PROSITE" id="PS51035"/>
    </source>
</evidence>
<dbReference type="GO" id="GO:0051087">
    <property type="term" value="F:protein-folding chaperone binding"/>
    <property type="evidence" value="ECO:0000318"/>
    <property type="project" value="GO_Central"/>
</dbReference>
<dbReference type="InterPro" id="IPR036533">
    <property type="entry name" value="BAG_dom_sf"/>
</dbReference>
<dbReference type="PROSITE" id="PS50053">
    <property type="entry name" value="UBIQUITIN_2"/>
    <property type="match status" value="1"/>
</dbReference>
<dbReference type="PANTHER" id="PTHR12329">
    <property type="entry name" value="BCL2-ASSOCIATED ATHANOGENE"/>
    <property type="match status" value="1"/>
</dbReference>
<accession>A0A0K9Q4V0</accession>
<dbReference type="InterPro" id="IPR000626">
    <property type="entry name" value="Ubiquitin-like_dom"/>
</dbReference>
<dbReference type="SUPFAM" id="SSF54236">
    <property type="entry name" value="Ubiquitin-like"/>
    <property type="match status" value="1"/>
</dbReference>
<reference evidence="5" key="1">
    <citation type="journal article" date="2016" name="Nature">
        <title>The genome of the seagrass Zostera marina reveals angiosperm adaptation to the sea.</title>
        <authorList>
            <person name="Olsen J.L."/>
            <person name="Rouze P."/>
            <person name="Verhelst B."/>
            <person name="Lin Y.-C."/>
            <person name="Bayer T."/>
            <person name="Collen J."/>
            <person name="Dattolo E."/>
            <person name="De Paoli E."/>
            <person name="Dittami S."/>
            <person name="Maumus F."/>
            <person name="Michel G."/>
            <person name="Kersting A."/>
            <person name="Lauritano C."/>
            <person name="Lohaus R."/>
            <person name="Toepel M."/>
            <person name="Tonon T."/>
            <person name="Vanneste K."/>
            <person name="Amirebrahimi M."/>
            <person name="Brakel J."/>
            <person name="Bostroem C."/>
            <person name="Chovatia M."/>
            <person name="Grimwood J."/>
            <person name="Jenkins J.W."/>
            <person name="Jueterbock A."/>
            <person name="Mraz A."/>
            <person name="Stam W.T."/>
            <person name="Tice H."/>
            <person name="Bornberg-Bauer E."/>
            <person name="Green P.J."/>
            <person name="Pearson G.A."/>
            <person name="Procaccini G."/>
            <person name="Duarte C.M."/>
            <person name="Schmutz J."/>
            <person name="Reusch T.B.H."/>
            <person name="Van de Peer Y."/>
        </authorList>
    </citation>
    <scope>NUCLEOTIDE SEQUENCE [LARGE SCALE GENOMIC DNA]</scope>
    <source>
        <strain evidence="5">cv. Finnish</strain>
    </source>
</reference>
<dbReference type="GO" id="GO:0005737">
    <property type="term" value="C:cytoplasm"/>
    <property type="evidence" value="ECO:0000318"/>
    <property type="project" value="GO_Central"/>
</dbReference>
<dbReference type="InterPro" id="IPR003103">
    <property type="entry name" value="BAG_domain"/>
</dbReference>
<dbReference type="InterPro" id="IPR039773">
    <property type="entry name" value="BAG_chaperone_regulator"/>
</dbReference>
<evidence type="ECO:0000313" key="4">
    <source>
        <dbReference type="EMBL" id="KMZ75490.1"/>
    </source>
</evidence>
<organism evidence="4 5">
    <name type="scientific">Zostera marina</name>
    <name type="common">Eelgrass</name>
    <dbReference type="NCBI Taxonomy" id="29655"/>
    <lineage>
        <taxon>Eukaryota</taxon>
        <taxon>Viridiplantae</taxon>
        <taxon>Streptophyta</taxon>
        <taxon>Embryophyta</taxon>
        <taxon>Tracheophyta</taxon>
        <taxon>Spermatophyta</taxon>
        <taxon>Magnoliopsida</taxon>
        <taxon>Liliopsida</taxon>
        <taxon>Zosteraceae</taxon>
        <taxon>Zostera</taxon>
    </lineage>
</organism>
<evidence type="ECO:0000313" key="5">
    <source>
        <dbReference type="Proteomes" id="UP000036987"/>
    </source>
</evidence>
<evidence type="ECO:0000259" key="2">
    <source>
        <dbReference type="PROSITE" id="PS50053"/>
    </source>
</evidence>
<dbReference type="Pfam" id="PF02179">
    <property type="entry name" value="BAG"/>
    <property type="match status" value="1"/>
</dbReference>
<dbReference type="SMART" id="SM00264">
    <property type="entry name" value="BAG"/>
    <property type="match status" value="1"/>
</dbReference>
<dbReference type="Proteomes" id="UP000036987">
    <property type="component" value="Unassembled WGS sequence"/>
</dbReference>